<dbReference type="InterPro" id="IPR010021">
    <property type="entry name" value="PGPP1/Gep4"/>
</dbReference>
<dbReference type="EMBL" id="BRPL01000002">
    <property type="protein sequence ID" value="GLB46756.1"/>
    <property type="molecule type" value="Genomic_DNA"/>
</dbReference>
<evidence type="ECO:0000313" key="1">
    <source>
        <dbReference type="EMBL" id="GLB46756.1"/>
    </source>
</evidence>
<dbReference type="RefSeq" id="WP_286136217.1">
    <property type="nucleotide sequence ID" value="NZ_BRPL01000002.1"/>
</dbReference>
<dbReference type="Proteomes" id="UP001144204">
    <property type="component" value="Unassembled WGS sequence"/>
</dbReference>
<dbReference type="InterPro" id="IPR006549">
    <property type="entry name" value="HAD-SF_hydro_IIIA"/>
</dbReference>
<evidence type="ECO:0000313" key="2">
    <source>
        <dbReference type="Proteomes" id="UP001144204"/>
    </source>
</evidence>
<protein>
    <submittedName>
        <fullName evidence="1">Haloacid dehalogenase</fullName>
    </submittedName>
</protein>
<name>A0A9W6B1E5_9LACO</name>
<keyword evidence="2" id="KW-1185">Reference proteome</keyword>
<dbReference type="AlphaFoldDB" id="A0A9W6B1E5"/>
<dbReference type="Gene3D" id="3.40.50.1000">
    <property type="entry name" value="HAD superfamily/HAD-like"/>
    <property type="match status" value="1"/>
</dbReference>
<sequence>MLAKFKPTWMINSIYNISPNRLKQLGVKAVLSDLDNTIVPWNNKNATPQLINWLNQLKHEHIIFIIISNNKGKRIARVVQDLKLPFIGRALKPLPFGILRALKSFHLDKDNVIMVGDQLLTDIPAANFCHVRSVLVKPLVATDPWNTRINRFFEKKLKKRLLKIYPELHWQEDINGHK</sequence>
<dbReference type="InterPro" id="IPR036412">
    <property type="entry name" value="HAD-like_sf"/>
</dbReference>
<reference evidence="1" key="2">
    <citation type="journal article" date="2023" name="PLoS ONE">
        <title>Philodulcilactobacillus myokoensis gen. nov., sp. nov., a fructophilic, acidophilic, and agar-phobic lactic acid bacterium isolated from fermented vegetable extracts.</title>
        <authorList>
            <person name="Kouya T."/>
            <person name="Ishiyama Y."/>
            <person name="Ohashi S."/>
            <person name="Kumakubo R."/>
            <person name="Yamazaki T."/>
            <person name="Otaki T."/>
        </authorList>
    </citation>
    <scope>NUCLEOTIDE SEQUENCE</scope>
    <source>
        <strain evidence="1">WR16-4</strain>
    </source>
</reference>
<dbReference type="NCBIfam" id="TIGR01668">
    <property type="entry name" value="YqeG_hyp_ppase"/>
    <property type="match status" value="1"/>
</dbReference>
<accession>A0A9W6B1E5</accession>
<dbReference type="InterPro" id="IPR023214">
    <property type="entry name" value="HAD_sf"/>
</dbReference>
<reference evidence="1" key="1">
    <citation type="submission" date="2022-07" db="EMBL/GenBank/DDBJ databases">
        <authorList>
            <person name="Kouya T."/>
            <person name="Ishiyama Y."/>
        </authorList>
    </citation>
    <scope>NUCLEOTIDE SEQUENCE</scope>
    <source>
        <strain evidence="1">WR16-4</strain>
    </source>
</reference>
<dbReference type="SUPFAM" id="SSF56784">
    <property type="entry name" value="HAD-like"/>
    <property type="match status" value="1"/>
</dbReference>
<organism evidence="1 2">
    <name type="scientific">Philodulcilactobacillus myokoensis</name>
    <dbReference type="NCBI Taxonomy" id="2929573"/>
    <lineage>
        <taxon>Bacteria</taxon>
        <taxon>Bacillati</taxon>
        <taxon>Bacillota</taxon>
        <taxon>Bacilli</taxon>
        <taxon>Lactobacillales</taxon>
        <taxon>Lactobacillaceae</taxon>
        <taxon>Philodulcilactobacillus</taxon>
    </lineage>
</organism>
<gene>
    <name evidence="1" type="ORF">WR164_07350</name>
</gene>
<proteinExistence type="predicted"/>
<dbReference type="GO" id="GO:0008962">
    <property type="term" value="F:phosphatidylglycerophosphatase activity"/>
    <property type="evidence" value="ECO:0007669"/>
    <property type="project" value="InterPro"/>
</dbReference>
<comment type="caution">
    <text evidence="1">The sequence shown here is derived from an EMBL/GenBank/DDBJ whole genome shotgun (WGS) entry which is preliminary data.</text>
</comment>
<dbReference type="Pfam" id="PF13242">
    <property type="entry name" value="Hydrolase_like"/>
    <property type="match status" value="1"/>
</dbReference>
<dbReference type="NCBIfam" id="TIGR01662">
    <property type="entry name" value="HAD-SF-IIIA"/>
    <property type="match status" value="1"/>
</dbReference>
<dbReference type="CDD" id="cd16416">
    <property type="entry name" value="HAD_BsYqeG-like"/>
    <property type="match status" value="1"/>
</dbReference>